<feature type="region of interest" description="Disordered" evidence="1">
    <location>
        <begin position="382"/>
        <end position="423"/>
    </location>
</feature>
<dbReference type="Proteomes" id="UP000800094">
    <property type="component" value="Unassembled WGS sequence"/>
</dbReference>
<accession>A0A6A6ISB5</accession>
<organism evidence="2 3">
    <name type="scientific">Trematosphaeria pertusa</name>
    <dbReference type="NCBI Taxonomy" id="390896"/>
    <lineage>
        <taxon>Eukaryota</taxon>
        <taxon>Fungi</taxon>
        <taxon>Dikarya</taxon>
        <taxon>Ascomycota</taxon>
        <taxon>Pezizomycotina</taxon>
        <taxon>Dothideomycetes</taxon>
        <taxon>Pleosporomycetidae</taxon>
        <taxon>Pleosporales</taxon>
        <taxon>Massarineae</taxon>
        <taxon>Trematosphaeriaceae</taxon>
        <taxon>Trematosphaeria</taxon>
    </lineage>
</organism>
<name>A0A6A6ISB5_9PLEO</name>
<evidence type="ECO:0000256" key="1">
    <source>
        <dbReference type="SAM" id="MobiDB-lite"/>
    </source>
</evidence>
<feature type="compositionally biased region" description="Basic and acidic residues" evidence="1">
    <location>
        <begin position="77"/>
        <end position="89"/>
    </location>
</feature>
<feature type="region of interest" description="Disordered" evidence="1">
    <location>
        <begin position="151"/>
        <end position="180"/>
    </location>
</feature>
<feature type="compositionally biased region" description="Polar residues" evidence="1">
    <location>
        <begin position="30"/>
        <end position="47"/>
    </location>
</feature>
<keyword evidence="3" id="KW-1185">Reference proteome</keyword>
<feature type="compositionally biased region" description="Basic and acidic residues" evidence="1">
    <location>
        <begin position="382"/>
        <end position="398"/>
    </location>
</feature>
<evidence type="ECO:0000313" key="2">
    <source>
        <dbReference type="EMBL" id="KAF2252423.1"/>
    </source>
</evidence>
<dbReference type="OrthoDB" id="3773439at2759"/>
<protein>
    <submittedName>
        <fullName evidence="2">Uncharacterized protein</fullName>
    </submittedName>
</protein>
<evidence type="ECO:0000313" key="3">
    <source>
        <dbReference type="Proteomes" id="UP000800094"/>
    </source>
</evidence>
<proteinExistence type="predicted"/>
<dbReference type="GeneID" id="54581806"/>
<sequence>MSSPAPRPTPIMTGIDMSESGGAPPDESPQADTFLTPGPSTCASGNQSTPTTTSPDTPMTDNWDYKNINTPGSSELSSEKEIELSDHESNPSGMEPKGVVSSEATVGRTTGEVETGRKHTITPPEQGHEKRAKVNAVEPELDEEGIIKLPFQTIKSIRMPPRDGTSPPDPNSSPYGPTENHQNSMIIYWLDEQDKSYTEATRLFGEMFPRSKAVEEAIRRRHIRALQRLARKYGVKPLEEIQGPIGKNTLRRGKKRALKVSKIDGEANKERVKLNITAADPVRNVGGVREMAAQDTQVAQDDISQPKYARNTASYLGQGHKVIEKAAIVVWKDLEGLDFRDIRDRLDDKYHWSLGRGTVEKYYHLTRSKVYGAILEAAPYHEGGDQRGEATMKPKPDGAGDDTGEATVSTRFPAAKVHRRRPF</sequence>
<feature type="region of interest" description="Disordered" evidence="1">
    <location>
        <begin position="1"/>
        <end position="137"/>
    </location>
</feature>
<reference evidence="2" key="1">
    <citation type="journal article" date="2020" name="Stud. Mycol.">
        <title>101 Dothideomycetes genomes: a test case for predicting lifestyles and emergence of pathogens.</title>
        <authorList>
            <person name="Haridas S."/>
            <person name="Albert R."/>
            <person name="Binder M."/>
            <person name="Bloem J."/>
            <person name="Labutti K."/>
            <person name="Salamov A."/>
            <person name="Andreopoulos B."/>
            <person name="Baker S."/>
            <person name="Barry K."/>
            <person name="Bills G."/>
            <person name="Bluhm B."/>
            <person name="Cannon C."/>
            <person name="Castanera R."/>
            <person name="Culley D."/>
            <person name="Daum C."/>
            <person name="Ezra D."/>
            <person name="Gonzalez J."/>
            <person name="Henrissat B."/>
            <person name="Kuo A."/>
            <person name="Liang C."/>
            <person name="Lipzen A."/>
            <person name="Lutzoni F."/>
            <person name="Magnuson J."/>
            <person name="Mondo S."/>
            <person name="Nolan M."/>
            <person name="Ohm R."/>
            <person name="Pangilinan J."/>
            <person name="Park H.-J."/>
            <person name="Ramirez L."/>
            <person name="Alfaro M."/>
            <person name="Sun H."/>
            <person name="Tritt A."/>
            <person name="Yoshinaga Y."/>
            <person name="Zwiers L.-H."/>
            <person name="Turgeon B."/>
            <person name="Goodwin S."/>
            <person name="Spatafora J."/>
            <person name="Crous P."/>
            <person name="Grigoriev I."/>
        </authorList>
    </citation>
    <scope>NUCLEOTIDE SEQUENCE</scope>
    <source>
        <strain evidence="2">CBS 122368</strain>
    </source>
</reference>
<dbReference type="AlphaFoldDB" id="A0A6A6ISB5"/>
<gene>
    <name evidence="2" type="ORF">BU26DRAFT_517054</name>
</gene>
<feature type="compositionally biased region" description="Low complexity" evidence="1">
    <location>
        <begin position="48"/>
        <end position="61"/>
    </location>
</feature>
<dbReference type="EMBL" id="ML987192">
    <property type="protein sequence ID" value="KAF2252423.1"/>
    <property type="molecule type" value="Genomic_DNA"/>
</dbReference>
<dbReference type="RefSeq" id="XP_033687427.1">
    <property type="nucleotide sequence ID" value="XM_033828476.1"/>
</dbReference>